<name>A0A0W8E9Q3_9ZZZZ</name>
<organism evidence="1">
    <name type="scientific">hydrocarbon metagenome</name>
    <dbReference type="NCBI Taxonomy" id="938273"/>
    <lineage>
        <taxon>unclassified sequences</taxon>
        <taxon>metagenomes</taxon>
        <taxon>ecological metagenomes</taxon>
    </lineage>
</organism>
<gene>
    <name evidence="1" type="ORF">ASZ90_017425</name>
</gene>
<accession>A0A0W8E9Q3</accession>
<sequence length="58" mass="6866">MYCRVDLLFQEPTMEIESTEGNIVIEYNNYNIERQPEDLFQLPDAQVMDMSQLPNIPE</sequence>
<proteinExistence type="predicted"/>
<protein>
    <submittedName>
        <fullName evidence="1">Uncharacterized protein</fullName>
    </submittedName>
</protein>
<dbReference type="AlphaFoldDB" id="A0A0W8E9Q3"/>
<reference evidence="1" key="1">
    <citation type="journal article" date="2015" name="Proc. Natl. Acad. Sci. U.S.A.">
        <title>Networks of energetic and metabolic interactions define dynamics in microbial communities.</title>
        <authorList>
            <person name="Embree M."/>
            <person name="Liu J.K."/>
            <person name="Al-Bassam M.M."/>
            <person name="Zengler K."/>
        </authorList>
    </citation>
    <scope>NUCLEOTIDE SEQUENCE</scope>
</reference>
<dbReference type="EMBL" id="LNQE01001828">
    <property type="protein sequence ID" value="KUG05158.1"/>
    <property type="molecule type" value="Genomic_DNA"/>
</dbReference>
<comment type="caution">
    <text evidence="1">The sequence shown here is derived from an EMBL/GenBank/DDBJ whole genome shotgun (WGS) entry which is preliminary data.</text>
</comment>
<evidence type="ECO:0000313" key="1">
    <source>
        <dbReference type="EMBL" id="KUG05158.1"/>
    </source>
</evidence>